<evidence type="ECO:0000313" key="2">
    <source>
        <dbReference type="EMBL" id="CAG8792212.1"/>
    </source>
</evidence>
<comment type="caution">
    <text evidence="2">The sequence shown here is derived from an EMBL/GenBank/DDBJ whole genome shotgun (WGS) entry which is preliminary data.</text>
</comment>
<feature type="non-terminal residue" evidence="2">
    <location>
        <position position="1"/>
    </location>
</feature>
<protein>
    <submittedName>
        <fullName evidence="2">5714_t:CDS:1</fullName>
    </submittedName>
</protein>
<organism evidence="2 3">
    <name type="scientific">Acaulospora morrowiae</name>
    <dbReference type="NCBI Taxonomy" id="94023"/>
    <lineage>
        <taxon>Eukaryota</taxon>
        <taxon>Fungi</taxon>
        <taxon>Fungi incertae sedis</taxon>
        <taxon>Mucoromycota</taxon>
        <taxon>Glomeromycotina</taxon>
        <taxon>Glomeromycetes</taxon>
        <taxon>Diversisporales</taxon>
        <taxon>Acaulosporaceae</taxon>
        <taxon>Acaulospora</taxon>
    </lineage>
</organism>
<reference evidence="2" key="1">
    <citation type="submission" date="2021-06" db="EMBL/GenBank/DDBJ databases">
        <authorList>
            <person name="Kallberg Y."/>
            <person name="Tangrot J."/>
            <person name="Rosling A."/>
        </authorList>
    </citation>
    <scope>NUCLEOTIDE SEQUENCE</scope>
    <source>
        <strain evidence="2">CL551</strain>
    </source>
</reference>
<evidence type="ECO:0000313" key="3">
    <source>
        <dbReference type="Proteomes" id="UP000789342"/>
    </source>
</evidence>
<evidence type="ECO:0000256" key="1">
    <source>
        <dbReference type="SAM" id="MobiDB-lite"/>
    </source>
</evidence>
<sequence>METSLPKLSLEPRLGSAPFDVLEPEGTEIYNPKSTPSDNLREQV</sequence>
<feature type="region of interest" description="Disordered" evidence="1">
    <location>
        <begin position="1"/>
        <end position="44"/>
    </location>
</feature>
<proteinExistence type="predicted"/>
<name>A0A9N9JR57_9GLOM</name>
<dbReference type="Proteomes" id="UP000789342">
    <property type="component" value="Unassembled WGS sequence"/>
</dbReference>
<keyword evidence="3" id="KW-1185">Reference proteome</keyword>
<dbReference type="OrthoDB" id="10251234at2759"/>
<gene>
    <name evidence="2" type="ORF">AMORRO_LOCUS18250</name>
</gene>
<accession>A0A9N9JR57</accession>
<dbReference type="AlphaFoldDB" id="A0A9N9JR57"/>
<dbReference type="EMBL" id="CAJVPV010062729">
    <property type="protein sequence ID" value="CAG8792212.1"/>
    <property type="molecule type" value="Genomic_DNA"/>
</dbReference>